<keyword evidence="2" id="KW-1185">Reference proteome</keyword>
<accession>A0ABT4S2P5</accession>
<evidence type="ECO:0000313" key="2">
    <source>
        <dbReference type="Proteomes" id="UP001149142"/>
    </source>
</evidence>
<name>A0ABT4S2P5_9FLAO</name>
<gene>
    <name evidence="1" type="ORF">OOZ35_12700</name>
</gene>
<organism evidence="1 2">
    <name type="scientific">Mesoflavibacter profundi</name>
    <dbReference type="NCBI Taxonomy" id="2708110"/>
    <lineage>
        <taxon>Bacteria</taxon>
        <taxon>Pseudomonadati</taxon>
        <taxon>Bacteroidota</taxon>
        <taxon>Flavobacteriia</taxon>
        <taxon>Flavobacteriales</taxon>
        <taxon>Flavobacteriaceae</taxon>
        <taxon>Mesoflavibacter</taxon>
    </lineage>
</organism>
<proteinExistence type="predicted"/>
<comment type="caution">
    <text evidence="1">The sequence shown here is derived from an EMBL/GenBank/DDBJ whole genome shotgun (WGS) entry which is preliminary data.</text>
</comment>
<sequence>MIKKLTFVFVAILTTQWTFSQEKETEDIPLSYVMVTPIYPGCEDETNNYFRKSCFSKKINEHFFEYFDVRKATKKTKLKPGKYKIYISFVVNTEGKITKIKTSAPHKNIEKEARRVMSFLPKIMPGKINGLPSDVPFSLPVLFEITR</sequence>
<evidence type="ECO:0000313" key="1">
    <source>
        <dbReference type="EMBL" id="MDA0178353.1"/>
    </source>
</evidence>
<dbReference type="RefSeq" id="WP_270005739.1">
    <property type="nucleotide sequence ID" value="NZ_JAPFGC010000002.1"/>
</dbReference>
<dbReference type="SUPFAM" id="SSF74653">
    <property type="entry name" value="TolA/TonB C-terminal domain"/>
    <property type="match status" value="1"/>
</dbReference>
<dbReference type="Proteomes" id="UP001149142">
    <property type="component" value="Unassembled WGS sequence"/>
</dbReference>
<protein>
    <submittedName>
        <fullName evidence="1">Energy transducer TonB</fullName>
    </submittedName>
</protein>
<dbReference type="Gene3D" id="3.30.1150.10">
    <property type="match status" value="1"/>
</dbReference>
<dbReference type="EMBL" id="JAPFGC010000002">
    <property type="protein sequence ID" value="MDA0178353.1"/>
    <property type="molecule type" value="Genomic_DNA"/>
</dbReference>
<reference evidence="1" key="1">
    <citation type="submission" date="2022-11" db="EMBL/GenBank/DDBJ databases">
        <title>Refractory cell wall polysaccharides provide important carbon source for microbial heterotrophs in the hadal ocean.</title>
        <authorList>
            <person name="Zhu X."/>
        </authorList>
    </citation>
    <scope>NUCLEOTIDE SEQUENCE</scope>
    <source>
        <strain evidence="1">MTRN7</strain>
    </source>
</reference>